<dbReference type="PANTHER" id="PTHR30604:SF1">
    <property type="entry name" value="DNA UTILIZATION PROTEIN HOFQ"/>
    <property type="match status" value="1"/>
</dbReference>
<dbReference type="Proteomes" id="UP001564408">
    <property type="component" value="Unassembled WGS sequence"/>
</dbReference>
<dbReference type="Gene3D" id="3.30.1370.120">
    <property type="match status" value="1"/>
</dbReference>
<dbReference type="SMART" id="SM00965">
    <property type="entry name" value="STN"/>
    <property type="match status" value="1"/>
</dbReference>
<protein>
    <submittedName>
        <fullName evidence="11">Type IV pilus secretin PilQ</fullName>
    </submittedName>
</protein>
<feature type="domain" description="Secretin/TonB short N-terminal" evidence="10">
    <location>
        <begin position="287"/>
        <end position="335"/>
    </location>
</feature>
<dbReference type="Pfam" id="PF00263">
    <property type="entry name" value="Secretin"/>
    <property type="match status" value="1"/>
</dbReference>
<keyword evidence="4" id="KW-0732">Signal</keyword>
<keyword evidence="6" id="KW-0472">Membrane</keyword>
<keyword evidence="7" id="KW-0998">Cell outer membrane</keyword>
<name>A0ABV4BAS2_9GAMM</name>
<keyword evidence="3 8" id="KW-0813">Transport</keyword>
<organism evidence="11 12">
    <name type="scientific">Thioalkalicoccus limnaeus</name>
    <dbReference type="NCBI Taxonomy" id="120681"/>
    <lineage>
        <taxon>Bacteria</taxon>
        <taxon>Pseudomonadati</taxon>
        <taxon>Pseudomonadota</taxon>
        <taxon>Gammaproteobacteria</taxon>
        <taxon>Chromatiales</taxon>
        <taxon>Chromatiaceae</taxon>
        <taxon>Thioalkalicoccus</taxon>
    </lineage>
</organism>
<dbReference type="InterPro" id="IPR004846">
    <property type="entry name" value="T2SS/T3SS_dom"/>
</dbReference>
<dbReference type="PANTHER" id="PTHR30604">
    <property type="entry name" value="PROTEIN TRANSPORT PROTEIN HOFQ"/>
    <property type="match status" value="1"/>
</dbReference>
<dbReference type="PROSITE" id="PS00875">
    <property type="entry name" value="T2SP_D"/>
    <property type="match status" value="1"/>
</dbReference>
<dbReference type="InterPro" id="IPR005644">
    <property type="entry name" value="NolW-like"/>
</dbReference>
<dbReference type="InterPro" id="IPR051808">
    <property type="entry name" value="Type_IV_pilus_biogenesis"/>
</dbReference>
<evidence type="ECO:0000256" key="1">
    <source>
        <dbReference type="ARBA" id="ARBA00004442"/>
    </source>
</evidence>
<accession>A0ABV4BAS2</accession>
<dbReference type="Pfam" id="PF11741">
    <property type="entry name" value="AMIN"/>
    <property type="match status" value="2"/>
</dbReference>
<sequence>MLAVVGSAQAAPVLQDVAFSALPGNRVQIDLTLSATTSPPEHFATESPARIALDFPGVSNGLAVRTIPIQLGAVHSLSAVEASGRTRVVVNLDESMPYQVTTRGNQVTLALNTLEAPPAPRTTPDRAPAPTAARRTTREASPPLREIDFRRGPAGEGRVLIRLPSAGTRVAMREEASRVIVDIADTALPQRLLRRLDVTDFATPVVAVESRPRGRHVEVNIEATADYDYMAYQTDDLLTLEFRALTPAEKEELQRRQIVYSGDRLSLNFQDIEVRAVLQLLADFTGFNMVASDTVSGNITLRLKNVPWDQALDIILRTKGLSKREVGNVIMIAPTPEVAALEELELRSQQTIEELAPLRSEFIQVNYAKAPEFAGLIKSAENQLLSERGNVSFDARTNTLIVRDTARNLEEIRNLIQRLDVPVRQVMIESRVVIANDDFARDLGVRFGFTSSARSGDTEMLMGGGRPGHLPGTAFIDKGPVFQDARTGQPFNTAIELPTGSGAEALLVNLPVTDPSGAVNFLIGRVGSYLLQLELSAMQREGRGEIISNPRIITSDQKQAEIQVGREIPVVTPGSANNPATVEYRDATLKLLVTPHITPDDRIIMDLEINKDEPDFTFSVQGNPLINKRSVDTSVLVDNGETVVLGGVFEQTRAFQREQVPWLGGVPVLGHLFRRTERVDNNSELLIFVTPRILKSELAQGTTGRF</sequence>
<evidence type="ECO:0000259" key="10">
    <source>
        <dbReference type="SMART" id="SM00965"/>
    </source>
</evidence>
<feature type="compositionally biased region" description="Low complexity" evidence="9">
    <location>
        <begin position="125"/>
        <end position="142"/>
    </location>
</feature>
<dbReference type="InterPro" id="IPR004845">
    <property type="entry name" value="T2SS_GspD_CS"/>
</dbReference>
<keyword evidence="5" id="KW-0653">Protein transport</keyword>
<reference evidence="11 12" key="1">
    <citation type="submission" date="2024-05" db="EMBL/GenBank/DDBJ databases">
        <title>Genome Sequence and Characterization of the New Strain Purple Sulfur Bacterium of Genus Thioalkalicoccus.</title>
        <authorList>
            <person name="Bryantseva I.A."/>
            <person name="Kyndt J.A."/>
            <person name="Imhoff J.F."/>
        </authorList>
    </citation>
    <scope>NUCLEOTIDE SEQUENCE [LARGE SCALE GENOMIC DNA]</scope>
    <source>
        <strain evidence="11 12">Um2</strain>
    </source>
</reference>
<comment type="subcellular location">
    <subcellularLocation>
        <location evidence="1 8">Cell outer membrane</location>
    </subcellularLocation>
</comment>
<proteinExistence type="inferred from homology"/>
<gene>
    <name evidence="11" type="primary">pilQ</name>
    <name evidence="11" type="ORF">ABC977_03920</name>
</gene>
<dbReference type="InterPro" id="IPR011662">
    <property type="entry name" value="Secretin/TonB_short_N"/>
</dbReference>
<evidence type="ECO:0000256" key="2">
    <source>
        <dbReference type="ARBA" id="ARBA00006304"/>
    </source>
</evidence>
<keyword evidence="12" id="KW-1185">Reference proteome</keyword>
<dbReference type="Pfam" id="PF03958">
    <property type="entry name" value="Secretin_N"/>
    <property type="match status" value="1"/>
</dbReference>
<dbReference type="NCBIfam" id="TIGR02515">
    <property type="entry name" value="IV_pilus_PilQ"/>
    <property type="match status" value="1"/>
</dbReference>
<evidence type="ECO:0000256" key="9">
    <source>
        <dbReference type="SAM" id="MobiDB-lite"/>
    </source>
</evidence>
<dbReference type="InterPro" id="IPR038591">
    <property type="entry name" value="NolW-like_sf"/>
</dbReference>
<evidence type="ECO:0000313" key="11">
    <source>
        <dbReference type="EMBL" id="MEY6431553.1"/>
    </source>
</evidence>
<dbReference type="PRINTS" id="PR00811">
    <property type="entry name" value="BCTERIALGSPD"/>
</dbReference>
<evidence type="ECO:0000256" key="4">
    <source>
        <dbReference type="ARBA" id="ARBA00022729"/>
    </source>
</evidence>
<comment type="similarity">
    <text evidence="2">Belongs to the bacterial secretin family. PilQ subfamily.</text>
</comment>
<dbReference type="EMBL" id="JBDKXB010000003">
    <property type="protein sequence ID" value="MEY6431553.1"/>
    <property type="molecule type" value="Genomic_DNA"/>
</dbReference>
<evidence type="ECO:0000256" key="5">
    <source>
        <dbReference type="ARBA" id="ARBA00022927"/>
    </source>
</evidence>
<comment type="caution">
    <text evidence="11">The sequence shown here is derived from an EMBL/GenBank/DDBJ whole genome shotgun (WGS) entry which is preliminary data.</text>
</comment>
<dbReference type="InterPro" id="IPR013355">
    <property type="entry name" value="Pilus_4_PilQ"/>
</dbReference>
<feature type="region of interest" description="Disordered" evidence="9">
    <location>
        <begin position="116"/>
        <end position="142"/>
    </location>
</feature>
<dbReference type="Gene3D" id="3.30.1370.130">
    <property type="match status" value="1"/>
</dbReference>
<evidence type="ECO:0000256" key="8">
    <source>
        <dbReference type="RuleBase" id="RU004004"/>
    </source>
</evidence>
<evidence type="ECO:0000256" key="7">
    <source>
        <dbReference type="ARBA" id="ARBA00023237"/>
    </source>
</evidence>
<dbReference type="Gene3D" id="2.60.40.3470">
    <property type="match status" value="1"/>
</dbReference>
<dbReference type="Gene3D" id="2.60.40.3500">
    <property type="match status" value="1"/>
</dbReference>
<dbReference type="Pfam" id="PF07660">
    <property type="entry name" value="STN"/>
    <property type="match status" value="1"/>
</dbReference>
<evidence type="ECO:0000256" key="6">
    <source>
        <dbReference type="ARBA" id="ARBA00023136"/>
    </source>
</evidence>
<evidence type="ECO:0000256" key="3">
    <source>
        <dbReference type="ARBA" id="ARBA00022448"/>
    </source>
</evidence>
<dbReference type="InterPro" id="IPR001775">
    <property type="entry name" value="GspD/PilQ"/>
</dbReference>
<evidence type="ECO:0000313" key="12">
    <source>
        <dbReference type="Proteomes" id="UP001564408"/>
    </source>
</evidence>
<dbReference type="InterPro" id="IPR021731">
    <property type="entry name" value="AMIN_dom"/>
</dbReference>